<dbReference type="Gene3D" id="3.40.50.1820">
    <property type="entry name" value="alpha/beta hydrolase"/>
    <property type="match status" value="1"/>
</dbReference>
<dbReference type="Proteomes" id="UP001528920">
    <property type="component" value="Unassembled WGS sequence"/>
</dbReference>
<dbReference type="PANTHER" id="PTHR11614">
    <property type="entry name" value="PHOSPHOLIPASE-RELATED"/>
    <property type="match status" value="1"/>
</dbReference>
<evidence type="ECO:0000313" key="2">
    <source>
        <dbReference type="EMBL" id="MDE5419376.1"/>
    </source>
</evidence>
<dbReference type="Pfam" id="PF12146">
    <property type="entry name" value="Hydrolase_4"/>
    <property type="match status" value="1"/>
</dbReference>
<dbReference type="InterPro" id="IPR022742">
    <property type="entry name" value="Hydrolase_4"/>
</dbReference>
<comment type="caution">
    <text evidence="2">The sequence shown here is derived from an EMBL/GenBank/DDBJ whole genome shotgun (WGS) entry which is preliminary data.</text>
</comment>
<reference evidence="2 3" key="1">
    <citation type="submission" date="2022-01" db="EMBL/GenBank/DDBJ databases">
        <title>Labilibaculum sp. nov, a marine bacterium isolated from Antarctica.</title>
        <authorList>
            <person name="Dai W."/>
        </authorList>
    </citation>
    <scope>NUCLEOTIDE SEQUENCE [LARGE SCALE GENOMIC DNA]</scope>
    <source>
        <strain evidence="2 3">DW002</strain>
    </source>
</reference>
<sequence length="280" mass="32215">MIHNITHIHSFDNTRLFMQSWQPKNEAKAVICLVHGIGEHSSRYYEWAERFVDVGFALLSFDQRGHGLSDGKPGVISSYEDFMNDIDVVLEETNKLFPDLPFFLYGHSMGGGEVLNHLLKRKANYLGVISTSPWIVSQASPPKFVLPFLRMMDKIIPSYSIPTSFDANLLSHDKEEVKKYNEDELIHHMVSFRLFVDAYDAGYFVLDNNNDLQKPLLLLHGTDDEITSCQASQAFSESCINKCTFIKYDKAFHELHHDFCKNLVFSDILLWLESQLKENK</sequence>
<evidence type="ECO:0000313" key="3">
    <source>
        <dbReference type="Proteomes" id="UP001528920"/>
    </source>
</evidence>
<organism evidence="2 3">
    <name type="scientific">Paralabilibaculum antarcticum</name>
    <dbReference type="NCBI Taxonomy" id="2912572"/>
    <lineage>
        <taxon>Bacteria</taxon>
        <taxon>Pseudomonadati</taxon>
        <taxon>Bacteroidota</taxon>
        <taxon>Bacteroidia</taxon>
        <taxon>Marinilabiliales</taxon>
        <taxon>Marinifilaceae</taxon>
        <taxon>Paralabilibaculum</taxon>
    </lineage>
</organism>
<accession>A0ABT5VVD2</accession>
<gene>
    <name evidence="2" type="ORF">L3049_15375</name>
</gene>
<dbReference type="EMBL" id="JAKJSC010000003">
    <property type="protein sequence ID" value="MDE5419376.1"/>
    <property type="molecule type" value="Genomic_DNA"/>
</dbReference>
<keyword evidence="3" id="KW-1185">Reference proteome</keyword>
<name>A0ABT5VVD2_9BACT</name>
<dbReference type="RefSeq" id="WP_275110706.1">
    <property type="nucleotide sequence ID" value="NZ_JAKJSC010000003.1"/>
</dbReference>
<protein>
    <submittedName>
        <fullName evidence="2">Lysophospholipase</fullName>
    </submittedName>
</protein>
<dbReference type="PRINTS" id="PR00111">
    <property type="entry name" value="ABHYDROLASE"/>
</dbReference>
<dbReference type="SUPFAM" id="SSF53474">
    <property type="entry name" value="alpha/beta-Hydrolases"/>
    <property type="match status" value="1"/>
</dbReference>
<dbReference type="InterPro" id="IPR051044">
    <property type="entry name" value="MAG_DAG_Lipase"/>
</dbReference>
<feature type="domain" description="Serine aminopeptidase S33" evidence="1">
    <location>
        <begin position="26"/>
        <end position="258"/>
    </location>
</feature>
<proteinExistence type="predicted"/>
<dbReference type="InterPro" id="IPR029058">
    <property type="entry name" value="AB_hydrolase_fold"/>
</dbReference>
<evidence type="ECO:0000259" key="1">
    <source>
        <dbReference type="Pfam" id="PF12146"/>
    </source>
</evidence>
<dbReference type="InterPro" id="IPR000073">
    <property type="entry name" value="AB_hydrolase_1"/>
</dbReference>